<dbReference type="NCBIfam" id="NF033542">
    <property type="entry name" value="transpos_IS110"/>
    <property type="match status" value="1"/>
</dbReference>
<dbReference type="InterPro" id="IPR003346">
    <property type="entry name" value="Transposase_20"/>
</dbReference>
<dbReference type="InterPro" id="IPR047650">
    <property type="entry name" value="Transpos_IS110"/>
</dbReference>
<gene>
    <name evidence="3" type="ORF">PV367_15930</name>
</gene>
<feature type="domain" description="Transposase IS110-like N-terminal" evidence="1">
    <location>
        <begin position="14"/>
        <end position="171"/>
    </location>
</feature>
<evidence type="ECO:0000313" key="3">
    <source>
        <dbReference type="EMBL" id="MDX3131234.1"/>
    </source>
</evidence>
<dbReference type="AlphaFoldDB" id="A0AAJ2ULW9"/>
<dbReference type="GO" id="GO:0006313">
    <property type="term" value="P:DNA transposition"/>
    <property type="evidence" value="ECO:0007669"/>
    <property type="project" value="InterPro"/>
</dbReference>
<dbReference type="InterPro" id="IPR002525">
    <property type="entry name" value="Transp_IS110-like_N"/>
</dbReference>
<sequence length="419" mass="45608">MTRPEVERLSAIFCGIDWAEGHHDIALVDQDGRQLAKLRISDDSAGFHALLELLARHGDSVEDLIPVAIETPRGLLVAALRATGRTVYSINPLAAARYRDRGSVSRAKSDAADARVLANILRTDRHAHRPLPADSEAGQAVAVLARAQQDAVWDRQQMVNRLRSHLREYYPAALTAFHGPGKLGLDSAHARAVLAAAPTPASAARLTRSQLRALLTRAGRLRRGVDTEVERLREIFRAEHLHQLPLVEEAMGRQASALIQQVNAACSSVTDLAAATEEAFLAHPDADIIISFPGLSVLSGARVLAEIGDDRSRFADARAVKAYAGAAPVTRASGRSHVVVARTVKNQRLAGVGYMWAFATLRTDAPRAHYDRRRAGGERHTAALRNLFNKLLGCLYYCLQNRTTYDPERAFPAPLPLAA</sequence>
<evidence type="ECO:0000259" key="2">
    <source>
        <dbReference type="Pfam" id="PF02371"/>
    </source>
</evidence>
<dbReference type="Pfam" id="PF01548">
    <property type="entry name" value="DEDD_Tnp_IS110"/>
    <property type="match status" value="1"/>
</dbReference>
<dbReference type="PANTHER" id="PTHR33055">
    <property type="entry name" value="TRANSPOSASE FOR INSERTION SEQUENCE ELEMENT IS1111A"/>
    <property type="match status" value="1"/>
</dbReference>
<reference evidence="3" key="1">
    <citation type="journal article" date="2023" name="Microb. Genom.">
        <title>Mesoterricola silvestris gen. nov., sp. nov., Mesoterricola sediminis sp. nov., Geothrix oryzae sp. nov., Geothrix edaphica sp. nov., Geothrix rubra sp. nov., and Geothrix limicola sp. nov., six novel members of Acidobacteriota isolated from soils.</title>
        <authorList>
            <person name="Weisberg A.J."/>
            <person name="Pearce E."/>
            <person name="Kramer C.G."/>
            <person name="Chang J.H."/>
            <person name="Clarke C.R."/>
        </authorList>
    </citation>
    <scope>NUCLEOTIDE SEQUENCE</scope>
    <source>
        <strain evidence="3">ND06-05F</strain>
    </source>
</reference>
<dbReference type="GO" id="GO:0003677">
    <property type="term" value="F:DNA binding"/>
    <property type="evidence" value="ECO:0007669"/>
    <property type="project" value="InterPro"/>
</dbReference>
<dbReference type="Pfam" id="PF02371">
    <property type="entry name" value="Transposase_20"/>
    <property type="match status" value="1"/>
</dbReference>
<name>A0AAJ2ULW9_9ACTN</name>
<dbReference type="GO" id="GO:0004803">
    <property type="term" value="F:transposase activity"/>
    <property type="evidence" value="ECO:0007669"/>
    <property type="project" value="InterPro"/>
</dbReference>
<protein>
    <submittedName>
        <fullName evidence="3">IS110 family transposase</fullName>
    </submittedName>
</protein>
<dbReference type="EMBL" id="JARAWN010000081">
    <property type="protein sequence ID" value="MDX3131234.1"/>
    <property type="molecule type" value="Genomic_DNA"/>
</dbReference>
<dbReference type="RefSeq" id="WP_319692322.1">
    <property type="nucleotide sequence ID" value="NZ_JARAWN010000081.1"/>
</dbReference>
<comment type="caution">
    <text evidence="3">The sequence shown here is derived from an EMBL/GenBank/DDBJ whole genome shotgun (WGS) entry which is preliminary data.</text>
</comment>
<evidence type="ECO:0000259" key="1">
    <source>
        <dbReference type="Pfam" id="PF01548"/>
    </source>
</evidence>
<dbReference type="PANTHER" id="PTHR33055:SF3">
    <property type="entry name" value="PUTATIVE TRANSPOSASE FOR IS117-RELATED"/>
    <property type="match status" value="1"/>
</dbReference>
<accession>A0AAJ2ULW9</accession>
<evidence type="ECO:0000313" key="4">
    <source>
        <dbReference type="Proteomes" id="UP001273589"/>
    </source>
</evidence>
<dbReference type="Proteomes" id="UP001273589">
    <property type="component" value="Unassembled WGS sequence"/>
</dbReference>
<feature type="domain" description="Transposase IS116/IS110/IS902 C-terminal" evidence="2">
    <location>
        <begin position="287"/>
        <end position="368"/>
    </location>
</feature>
<proteinExistence type="predicted"/>
<organism evidence="3 4">
    <name type="scientific">Streptomyces europaeiscabiei</name>
    <dbReference type="NCBI Taxonomy" id="146819"/>
    <lineage>
        <taxon>Bacteria</taxon>
        <taxon>Bacillati</taxon>
        <taxon>Actinomycetota</taxon>
        <taxon>Actinomycetes</taxon>
        <taxon>Kitasatosporales</taxon>
        <taxon>Streptomycetaceae</taxon>
        <taxon>Streptomyces</taxon>
    </lineage>
</organism>